<accession>A0ABV6BE37</accession>
<organism evidence="2 3">
    <name type="scientific">Rheinheimera tilapiae</name>
    <dbReference type="NCBI Taxonomy" id="875043"/>
    <lineage>
        <taxon>Bacteria</taxon>
        <taxon>Pseudomonadati</taxon>
        <taxon>Pseudomonadota</taxon>
        <taxon>Gammaproteobacteria</taxon>
        <taxon>Chromatiales</taxon>
        <taxon>Chromatiaceae</taxon>
        <taxon>Rheinheimera</taxon>
    </lineage>
</organism>
<keyword evidence="1" id="KW-0812">Transmembrane</keyword>
<keyword evidence="1" id="KW-0472">Membrane</keyword>
<evidence type="ECO:0000313" key="2">
    <source>
        <dbReference type="EMBL" id="MFC0047770.1"/>
    </source>
</evidence>
<gene>
    <name evidence="2" type="ORF">ACFFJP_05680</name>
</gene>
<reference evidence="2 3" key="1">
    <citation type="submission" date="2024-09" db="EMBL/GenBank/DDBJ databases">
        <authorList>
            <person name="Sun Q."/>
            <person name="Mori K."/>
        </authorList>
    </citation>
    <scope>NUCLEOTIDE SEQUENCE [LARGE SCALE GENOMIC DNA]</scope>
    <source>
        <strain evidence="2 3">KCTC 23315</strain>
    </source>
</reference>
<keyword evidence="3" id="KW-1185">Reference proteome</keyword>
<evidence type="ECO:0000256" key="1">
    <source>
        <dbReference type="SAM" id="Phobius"/>
    </source>
</evidence>
<protein>
    <submittedName>
        <fullName evidence="2">Uncharacterized protein</fullName>
    </submittedName>
</protein>
<feature type="transmembrane region" description="Helical" evidence="1">
    <location>
        <begin position="42"/>
        <end position="60"/>
    </location>
</feature>
<sequence>MYWGALESFILAVAEHTLFAFAAVLAFNLIALKKDWSGRISLGILLAIDLISIKVTPVFYKMIETGKITDLAWYPFFSVLHTSAIAILLVCHSMTRLEINRVAVCVIGLMASLTAMNVVMFFDLVFFDVLRPVYQFGVPALKILFVVLLFQSCLQVKGVRM</sequence>
<comment type="caution">
    <text evidence="2">The sequence shown here is derived from an EMBL/GenBank/DDBJ whole genome shotgun (WGS) entry which is preliminary data.</text>
</comment>
<dbReference type="Proteomes" id="UP001589813">
    <property type="component" value="Unassembled WGS sequence"/>
</dbReference>
<feature type="transmembrane region" description="Helical" evidence="1">
    <location>
        <begin position="72"/>
        <end position="90"/>
    </location>
</feature>
<dbReference type="RefSeq" id="WP_377241331.1">
    <property type="nucleotide sequence ID" value="NZ_JBHLXP010000001.1"/>
</dbReference>
<feature type="transmembrane region" description="Helical" evidence="1">
    <location>
        <begin position="102"/>
        <end position="127"/>
    </location>
</feature>
<keyword evidence="1" id="KW-1133">Transmembrane helix</keyword>
<name>A0ABV6BE37_9GAMM</name>
<dbReference type="EMBL" id="JBHLXP010000001">
    <property type="protein sequence ID" value="MFC0047770.1"/>
    <property type="molecule type" value="Genomic_DNA"/>
</dbReference>
<proteinExistence type="predicted"/>
<feature type="transmembrane region" description="Helical" evidence="1">
    <location>
        <begin position="6"/>
        <end position="30"/>
    </location>
</feature>
<evidence type="ECO:0000313" key="3">
    <source>
        <dbReference type="Proteomes" id="UP001589813"/>
    </source>
</evidence>
<feature type="transmembrane region" description="Helical" evidence="1">
    <location>
        <begin position="133"/>
        <end position="154"/>
    </location>
</feature>